<accession>A0ABP9ZJP2</accession>
<organism evidence="1 2">
    <name type="scientific">Halopseudomonas sabulinigri</name>
    <dbReference type="NCBI Taxonomy" id="472181"/>
    <lineage>
        <taxon>Bacteria</taxon>
        <taxon>Pseudomonadati</taxon>
        <taxon>Pseudomonadota</taxon>
        <taxon>Gammaproteobacteria</taxon>
        <taxon>Pseudomonadales</taxon>
        <taxon>Pseudomonadaceae</taxon>
        <taxon>Halopseudomonas</taxon>
    </lineage>
</organism>
<comment type="caution">
    <text evidence="1">The sequence shown here is derived from an EMBL/GenBank/DDBJ whole genome shotgun (WGS) entry which is preliminary data.</text>
</comment>
<dbReference type="Proteomes" id="UP001486808">
    <property type="component" value="Unassembled WGS sequence"/>
</dbReference>
<sequence>MAGGCVTSELYKAHEYTETLDAVMVSADEQWMVVLTPDHHYVFPLPEAVRKTFSAEFHEQVGARFDGFQVNALQGVSGQYRLYLKNASEVDRAAALAAGYYAEGNLLIFEESIAGTRYPANGLRVDETMQAQALNQRSQISVEESLRPHLLGLRTLVTPLAVMADGLLVIFSVPLVVVIGTDIAINGAGPIFKN</sequence>
<gene>
    <name evidence="1" type="ORF">NBRC116187_00090</name>
</gene>
<evidence type="ECO:0000313" key="1">
    <source>
        <dbReference type="EMBL" id="GAA6129649.1"/>
    </source>
</evidence>
<reference evidence="1 2" key="1">
    <citation type="submission" date="2024-04" db="EMBL/GenBank/DDBJ databases">
        <title>Draft genome sequence of Halopseudomonas sabulinigri NBRC 116187.</title>
        <authorList>
            <person name="Miyakawa T."/>
            <person name="Kusuya Y."/>
            <person name="Miura T."/>
        </authorList>
    </citation>
    <scope>NUCLEOTIDE SEQUENCE [LARGE SCALE GENOMIC DNA]</scope>
    <source>
        <strain evidence="1 2">4NH20-0042</strain>
    </source>
</reference>
<name>A0ABP9ZJP2_9GAMM</name>
<dbReference type="EMBL" id="BAABWD010000001">
    <property type="protein sequence ID" value="GAA6129649.1"/>
    <property type="molecule type" value="Genomic_DNA"/>
</dbReference>
<proteinExistence type="predicted"/>
<keyword evidence="2" id="KW-1185">Reference proteome</keyword>
<evidence type="ECO:0000313" key="2">
    <source>
        <dbReference type="Proteomes" id="UP001486808"/>
    </source>
</evidence>
<protein>
    <submittedName>
        <fullName evidence="1">Uncharacterized protein</fullName>
    </submittedName>
</protein>